<gene>
    <name evidence="4" type="ORF">CGZ93_01045</name>
</gene>
<evidence type="ECO:0000256" key="2">
    <source>
        <dbReference type="ARBA" id="ARBA00022679"/>
    </source>
</evidence>
<dbReference type="InterPro" id="IPR041698">
    <property type="entry name" value="Methyltransf_25"/>
</dbReference>
<dbReference type="CDD" id="cd02440">
    <property type="entry name" value="AdoMet_MTases"/>
    <property type="match status" value="1"/>
</dbReference>
<protein>
    <submittedName>
        <fullName evidence="4">SAM-dependent methyltransferase</fullName>
    </submittedName>
</protein>
<keyword evidence="2 4" id="KW-0808">Transferase</keyword>
<evidence type="ECO:0000313" key="4">
    <source>
        <dbReference type="EMBL" id="OYO25082.1"/>
    </source>
</evidence>
<dbReference type="Proteomes" id="UP000216311">
    <property type="component" value="Unassembled WGS sequence"/>
</dbReference>
<dbReference type="InterPro" id="IPR029063">
    <property type="entry name" value="SAM-dependent_MTases_sf"/>
</dbReference>
<dbReference type="AlphaFoldDB" id="A0A255HCE9"/>
<keyword evidence="1 4" id="KW-0489">Methyltransferase</keyword>
<dbReference type="GO" id="GO:0032259">
    <property type="term" value="P:methylation"/>
    <property type="evidence" value="ECO:0007669"/>
    <property type="project" value="UniProtKB-KW"/>
</dbReference>
<dbReference type="SUPFAM" id="SSF53335">
    <property type="entry name" value="S-adenosyl-L-methionine-dependent methyltransferases"/>
    <property type="match status" value="1"/>
</dbReference>
<dbReference type="Gene3D" id="3.40.50.150">
    <property type="entry name" value="Vaccinia Virus protein VP39"/>
    <property type="match status" value="1"/>
</dbReference>
<dbReference type="GO" id="GO:0008168">
    <property type="term" value="F:methyltransferase activity"/>
    <property type="evidence" value="ECO:0007669"/>
    <property type="project" value="UniProtKB-KW"/>
</dbReference>
<dbReference type="RefSeq" id="WP_094362289.1">
    <property type="nucleotide sequence ID" value="NZ_NMVQ01000001.1"/>
</dbReference>
<evidence type="ECO:0000313" key="5">
    <source>
        <dbReference type="Proteomes" id="UP000216311"/>
    </source>
</evidence>
<comment type="caution">
    <text evidence="4">The sequence shown here is derived from an EMBL/GenBank/DDBJ whole genome shotgun (WGS) entry which is preliminary data.</text>
</comment>
<accession>A0A255HCE9</accession>
<sequence>MSQVQQAYAQVASRYIELFGSGAHEHADDLSLIVRHLTGIAGPVIDLGCGPGHLTAFLAARGAEVTGIDQVPEFIAHSRRTHPTSHFELGSITAIDRPDDSVAGALAWYSLIHLHPDELPGALAEIRRILRPGGRLVVGFFEGPTLEPFAHQVTTAYRWPVDEFACSLSAAGFEVTDRLQRPAHGERRPHAAVAVTAVGTLA</sequence>
<keyword evidence="5" id="KW-1185">Reference proteome</keyword>
<proteinExistence type="predicted"/>
<name>A0A255HCE9_9ACTN</name>
<evidence type="ECO:0000259" key="3">
    <source>
        <dbReference type="Pfam" id="PF13649"/>
    </source>
</evidence>
<feature type="domain" description="Methyltransferase" evidence="3">
    <location>
        <begin position="44"/>
        <end position="134"/>
    </location>
</feature>
<organism evidence="4 5">
    <name type="scientific">Enemella dayhoffiae</name>
    <dbReference type="NCBI Taxonomy" id="2016507"/>
    <lineage>
        <taxon>Bacteria</taxon>
        <taxon>Bacillati</taxon>
        <taxon>Actinomycetota</taxon>
        <taxon>Actinomycetes</taxon>
        <taxon>Propionibacteriales</taxon>
        <taxon>Propionibacteriaceae</taxon>
        <taxon>Enemella</taxon>
    </lineage>
</organism>
<dbReference type="EMBL" id="NMVQ01000001">
    <property type="protein sequence ID" value="OYO25082.1"/>
    <property type="molecule type" value="Genomic_DNA"/>
</dbReference>
<dbReference type="OrthoDB" id="9805171at2"/>
<dbReference type="Pfam" id="PF13649">
    <property type="entry name" value="Methyltransf_25"/>
    <property type="match status" value="1"/>
</dbReference>
<evidence type="ECO:0000256" key="1">
    <source>
        <dbReference type="ARBA" id="ARBA00022603"/>
    </source>
</evidence>
<reference evidence="4 5" key="1">
    <citation type="submission" date="2017-07" db="EMBL/GenBank/DDBJ databases">
        <title>Draft whole genome sequences of clinical Proprionibacteriaceae strains.</title>
        <authorList>
            <person name="Bernier A.-M."/>
            <person name="Bernard K."/>
            <person name="Domingo M.-C."/>
        </authorList>
    </citation>
    <scope>NUCLEOTIDE SEQUENCE [LARGE SCALE GENOMIC DNA]</scope>
    <source>
        <strain evidence="4 5">NML 130396</strain>
    </source>
</reference>
<dbReference type="PANTHER" id="PTHR43861">
    <property type="entry name" value="TRANS-ACONITATE 2-METHYLTRANSFERASE-RELATED"/>
    <property type="match status" value="1"/>
</dbReference>
<dbReference type="PANTHER" id="PTHR43861:SF1">
    <property type="entry name" value="TRANS-ACONITATE 2-METHYLTRANSFERASE"/>
    <property type="match status" value="1"/>
</dbReference>